<evidence type="ECO:0000313" key="2">
    <source>
        <dbReference type="Ensembl" id="ENSMMUP00000068729.1"/>
    </source>
</evidence>
<reference evidence="2" key="4">
    <citation type="submission" date="2025-09" db="UniProtKB">
        <authorList>
            <consortium name="Ensembl"/>
        </authorList>
    </citation>
    <scope>IDENTIFICATION</scope>
    <source>
        <strain evidence="2">17573</strain>
    </source>
</reference>
<dbReference type="InParanoid" id="A0A5F7ZSV1"/>
<dbReference type="GeneTree" id="ENSGT00940000167556"/>
<name>A0A5F7ZSV1_MACMU</name>
<feature type="signal peptide" evidence="1">
    <location>
        <begin position="1"/>
        <end position="21"/>
    </location>
</feature>
<organism evidence="2 3">
    <name type="scientific">Macaca mulatta</name>
    <name type="common">Rhesus macaque</name>
    <dbReference type="NCBI Taxonomy" id="9544"/>
    <lineage>
        <taxon>Eukaryota</taxon>
        <taxon>Metazoa</taxon>
        <taxon>Chordata</taxon>
        <taxon>Craniata</taxon>
        <taxon>Vertebrata</taxon>
        <taxon>Euteleostomi</taxon>
        <taxon>Mammalia</taxon>
        <taxon>Eutheria</taxon>
        <taxon>Euarchontoglires</taxon>
        <taxon>Primates</taxon>
        <taxon>Haplorrhini</taxon>
        <taxon>Catarrhini</taxon>
        <taxon>Cercopithecidae</taxon>
        <taxon>Cercopithecinae</taxon>
        <taxon>Macaca</taxon>
    </lineage>
</organism>
<feature type="chain" id="PRO_5023808246" evidence="1">
    <location>
        <begin position="22"/>
        <end position="149"/>
    </location>
</feature>
<evidence type="ECO:0000313" key="3">
    <source>
        <dbReference type="Proteomes" id="UP000006718"/>
    </source>
</evidence>
<protein>
    <submittedName>
        <fullName evidence="2">Uncharacterized protein</fullName>
    </submittedName>
</protein>
<dbReference type="AlphaFoldDB" id="A0A5F7ZSV1"/>
<proteinExistence type="predicted"/>
<dbReference type="PANTHER" id="PTHR46254">
    <property type="entry name" value="PROTEIN GVQW1-RELATED"/>
    <property type="match status" value="1"/>
</dbReference>
<reference evidence="2" key="3">
    <citation type="submission" date="2025-08" db="UniProtKB">
        <authorList>
            <consortium name="Ensembl"/>
        </authorList>
    </citation>
    <scope>IDENTIFICATION</scope>
    <source>
        <strain evidence="2">17573</strain>
    </source>
</reference>
<reference evidence="3" key="1">
    <citation type="journal article" date="2007" name="Science">
        <title>Evolutionary and biomedical insights from the rhesus macaque genome.</title>
        <authorList>
            <person name="Gibbs R.A."/>
            <person name="Rogers J."/>
            <person name="Katze M.G."/>
            <person name="Bumgarner R."/>
            <person name="Weinstock G.M."/>
            <person name="Mardis E.R."/>
            <person name="Remington K.A."/>
            <person name="Strausberg R.L."/>
            <person name="Venter J.C."/>
            <person name="Wilson R.K."/>
            <person name="Batzer M.A."/>
            <person name="Bustamante C.D."/>
            <person name="Eichler E.E."/>
            <person name="Hahn M.W."/>
            <person name="Hardison R.C."/>
            <person name="Makova K.D."/>
            <person name="Miller W."/>
            <person name="Milosavljevic A."/>
            <person name="Palermo R.E."/>
            <person name="Siepel A."/>
            <person name="Sikela J.M."/>
            <person name="Attaway T."/>
            <person name="Bell S."/>
            <person name="Bernard K.E."/>
            <person name="Buhay C.J."/>
            <person name="Chandrabose M.N."/>
            <person name="Dao M."/>
            <person name="Davis C."/>
            <person name="Delehaunty K.D."/>
            <person name="Ding Y."/>
            <person name="Dinh H.H."/>
            <person name="Dugan-Rocha S."/>
            <person name="Fulton L.A."/>
            <person name="Gabisi R.A."/>
            <person name="Garner T.T."/>
            <person name="Godfrey J."/>
            <person name="Hawes A.C."/>
            <person name="Hernandez J."/>
            <person name="Hines S."/>
            <person name="Holder M."/>
            <person name="Hume J."/>
            <person name="Jhangiani S.N."/>
            <person name="Joshi V."/>
            <person name="Khan Z.M."/>
            <person name="Kirkness E.F."/>
            <person name="Cree A."/>
            <person name="Fowler R.G."/>
            <person name="Lee S."/>
            <person name="Lewis L.R."/>
            <person name="Li Z."/>
            <person name="Liu Y.-S."/>
            <person name="Moore S.M."/>
            <person name="Muzny D."/>
            <person name="Nazareth L.V."/>
            <person name="Ngo D.N."/>
            <person name="Okwuonu G.O."/>
            <person name="Pai G."/>
            <person name="Parker D."/>
            <person name="Paul H.A."/>
            <person name="Pfannkoch C."/>
            <person name="Pohl C.S."/>
            <person name="Rogers Y.-H.C."/>
            <person name="Ruiz S.J."/>
            <person name="Sabo A."/>
            <person name="Santibanez J."/>
            <person name="Schneider B.W."/>
            <person name="Smith S.M."/>
            <person name="Sodergren E."/>
            <person name="Svatek A.F."/>
            <person name="Utterback T.R."/>
            <person name="Vattathil S."/>
            <person name="Warren W."/>
            <person name="White C.S."/>
            <person name="Chinwalla A.T."/>
            <person name="Feng Y."/>
            <person name="Halpern A.L."/>
            <person name="Hillier L.W."/>
            <person name="Huang X."/>
            <person name="Minx P."/>
            <person name="Nelson J.O."/>
            <person name="Pepin K.H."/>
            <person name="Qin X."/>
            <person name="Sutton G.G."/>
            <person name="Venter E."/>
            <person name="Walenz B.P."/>
            <person name="Wallis J.W."/>
            <person name="Worley K.C."/>
            <person name="Yang S.-P."/>
            <person name="Jones S.M."/>
            <person name="Marra M.A."/>
            <person name="Rocchi M."/>
            <person name="Schein J.E."/>
            <person name="Baertsch R."/>
            <person name="Clarke L."/>
            <person name="Csuros M."/>
            <person name="Glasscock J."/>
            <person name="Harris R.A."/>
            <person name="Havlak P."/>
            <person name="Jackson A.R."/>
            <person name="Jiang H."/>
            <person name="Liu Y."/>
            <person name="Messina D.N."/>
            <person name="Shen Y."/>
            <person name="Song H.X.-Z."/>
            <person name="Wylie T."/>
            <person name="Zhang L."/>
            <person name="Birney E."/>
            <person name="Han K."/>
            <person name="Konkel M.K."/>
            <person name="Lee J."/>
            <person name="Smit A.F.A."/>
            <person name="Ullmer B."/>
            <person name="Wang H."/>
            <person name="Xing J."/>
            <person name="Burhans R."/>
            <person name="Cheng Z."/>
            <person name="Karro J.E."/>
            <person name="Ma J."/>
            <person name="Raney B."/>
            <person name="She X."/>
            <person name="Cox M.J."/>
            <person name="Demuth J.P."/>
            <person name="Dumas L.J."/>
            <person name="Han S.-G."/>
            <person name="Hopkins J."/>
            <person name="Karimpour-Fard A."/>
            <person name="Kim Y.H."/>
            <person name="Pollack J.R."/>
            <person name="Vinar T."/>
            <person name="Addo-Quaye C."/>
            <person name="Degenhardt J."/>
            <person name="Denby A."/>
            <person name="Hubisz M.J."/>
            <person name="Indap A."/>
            <person name="Kosiol C."/>
            <person name="Lahn B.T."/>
            <person name="Lawson H.A."/>
            <person name="Marklein A."/>
            <person name="Nielsen R."/>
            <person name="Vallender E.J."/>
            <person name="Clark A.G."/>
            <person name="Ferguson B."/>
            <person name="Hernandez R.D."/>
            <person name="Hirani K."/>
            <person name="Kehrer-Sawatzki H."/>
            <person name="Kolb J."/>
            <person name="Patil S."/>
            <person name="Pu L.-L."/>
            <person name="Ren Y."/>
            <person name="Smith D.G."/>
            <person name="Wheeler D.A."/>
            <person name="Schenck I."/>
            <person name="Ball E.V."/>
            <person name="Chen R."/>
            <person name="Cooper D.N."/>
            <person name="Giardine B."/>
            <person name="Hsu F."/>
            <person name="Kent W.J."/>
            <person name="Lesk A."/>
            <person name="Nelson D.L."/>
            <person name="O'brien W.E."/>
            <person name="Pruefer K."/>
            <person name="Stenson P.D."/>
            <person name="Wallace J.C."/>
            <person name="Ke H."/>
            <person name="Liu X.-M."/>
            <person name="Wang P."/>
            <person name="Xiang A.P."/>
            <person name="Yang F."/>
            <person name="Barber G.P."/>
            <person name="Haussler D."/>
            <person name="Karolchik D."/>
            <person name="Kern A.D."/>
            <person name="Kuhn R.M."/>
            <person name="Smith K.E."/>
            <person name="Zwieg A.S."/>
        </authorList>
    </citation>
    <scope>NUCLEOTIDE SEQUENCE [LARGE SCALE GENOMIC DNA]</scope>
    <source>
        <strain evidence="3">17573</strain>
    </source>
</reference>
<dbReference type="PANTHER" id="PTHR46254:SF7">
    <property type="entry name" value="PI4-KINASE N-TERMINAL DOMAIN-CONTAINING PROTEIN"/>
    <property type="match status" value="1"/>
</dbReference>
<accession>A0A5F7ZSV1</accession>
<reference evidence="2" key="2">
    <citation type="submission" date="2019-01" db="EMBL/GenBank/DDBJ databases">
        <authorList>
            <person name="Graves T."/>
            <person name="Eichler E.E."/>
            <person name="Wilson R.K."/>
        </authorList>
    </citation>
    <scope>NUCLEOTIDE SEQUENCE [LARGE SCALE GENOMIC DNA]</scope>
    <source>
        <strain evidence="2">17573</strain>
    </source>
</reference>
<dbReference type="VEuPathDB" id="HostDB:ENSMMUG00000054918"/>
<dbReference type="PaxDb" id="9544-ENSMMUP00000036085"/>
<dbReference type="Proteomes" id="UP000006718">
    <property type="component" value="Chromosome 11"/>
</dbReference>
<evidence type="ECO:0000256" key="1">
    <source>
        <dbReference type="SAM" id="SignalP"/>
    </source>
</evidence>
<keyword evidence="3" id="KW-1185">Reference proteome</keyword>
<keyword evidence="1" id="KW-0732">Signal</keyword>
<sequence>LRVSLFPFLFFFFETESRSVAQAGVQWHDLGSQQPQSSLIKRFLCLSLPSSWDYRHVSPCPANVCGFCFFVFLCFFETASRSVTQAGVQWPDLSSLQAPPPGFTPFSCLSLPSSWDYRRPPPRPASFLYFLVETGFHRVSQDGLDLLIL</sequence>
<dbReference type="Ensembl" id="ENSMMUT00000096114.1">
    <property type="protein sequence ID" value="ENSMMUP00000068729.1"/>
    <property type="gene ID" value="ENSMMUG00000054918.1"/>
</dbReference>